<organism evidence="3 4">
    <name type="scientific">Natrinema hispanicum</name>
    <dbReference type="NCBI Taxonomy" id="392421"/>
    <lineage>
        <taxon>Archaea</taxon>
        <taxon>Methanobacteriati</taxon>
        <taxon>Methanobacteriota</taxon>
        <taxon>Stenosarchaea group</taxon>
        <taxon>Halobacteria</taxon>
        <taxon>Halobacteriales</taxon>
        <taxon>Natrialbaceae</taxon>
        <taxon>Natrinema</taxon>
    </lineage>
</organism>
<evidence type="ECO:0000313" key="2">
    <source>
        <dbReference type="EMBL" id="SDC97610.1"/>
    </source>
</evidence>
<dbReference type="AlphaFoldDB" id="A0A1I0GTB1"/>
<protein>
    <submittedName>
        <fullName evidence="3">Uncharacterized protein</fullName>
    </submittedName>
</protein>
<dbReference type="OrthoDB" id="170488at2157"/>
<evidence type="ECO:0000313" key="4">
    <source>
        <dbReference type="Proteomes" id="UP000199320"/>
    </source>
</evidence>
<dbReference type="Proteomes" id="UP000324021">
    <property type="component" value="Unassembled WGS sequence"/>
</dbReference>
<dbReference type="Proteomes" id="UP000199320">
    <property type="component" value="Unassembled WGS sequence"/>
</dbReference>
<name>A0A1I0GTB1_9EURY</name>
<accession>A0A1I0GTB1</accession>
<dbReference type="PROSITE" id="PS51257">
    <property type="entry name" value="PROKAR_LIPOPROTEIN"/>
    <property type="match status" value="1"/>
</dbReference>
<feature type="region of interest" description="Disordered" evidence="1">
    <location>
        <begin position="304"/>
        <end position="330"/>
    </location>
</feature>
<reference evidence="4 5" key="2">
    <citation type="submission" date="2016-10" db="EMBL/GenBank/DDBJ databases">
        <authorList>
            <person name="Varghese N."/>
            <person name="Submissions S."/>
        </authorList>
    </citation>
    <scope>NUCLEOTIDE SEQUENCE [LARGE SCALE GENOMIC DNA]</scope>
    <source>
        <strain evidence="2 5">CDM_1</strain>
        <strain evidence="4">CDM_6</strain>
    </source>
</reference>
<dbReference type="EMBL" id="FOIC01000011">
    <property type="protein sequence ID" value="SET73700.1"/>
    <property type="molecule type" value="Genomic_DNA"/>
</dbReference>
<keyword evidence="4" id="KW-1185">Reference proteome</keyword>
<proteinExistence type="predicted"/>
<gene>
    <name evidence="3" type="ORF">SAMN04488694_11187</name>
    <name evidence="2" type="ORF">SAMN05192552_101038</name>
</gene>
<reference evidence="3" key="1">
    <citation type="submission" date="2016-10" db="EMBL/GenBank/DDBJ databases">
        <authorList>
            <person name="de Groot N.N."/>
        </authorList>
    </citation>
    <scope>NUCLEOTIDE SEQUENCE [LARGE SCALE GENOMIC DNA]</scope>
    <source>
        <strain evidence="3">CDM_6</strain>
    </source>
</reference>
<evidence type="ECO:0000313" key="3">
    <source>
        <dbReference type="EMBL" id="SET73700.1"/>
    </source>
</evidence>
<evidence type="ECO:0000256" key="1">
    <source>
        <dbReference type="SAM" id="MobiDB-lite"/>
    </source>
</evidence>
<dbReference type="EMBL" id="FMZP01000010">
    <property type="protein sequence ID" value="SDC97610.1"/>
    <property type="molecule type" value="Genomic_DNA"/>
</dbReference>
<dbReference type="RefSeq" id="WP_092933332.1">
    <property type="nucleotide sequence ID" value="NZ_FMZP01000010.1"/>
</dbReference>
<evidence type="ECO:0000313" key="5">
    <source>
        <dbReference type="Proteomes" id="UP000324021"/>
    </source>
</evidence>
<sequence length="330" mass="33941">MNRRQYLARTGAASLSTGLFASVAGCLGGLPGSSDNSDVTVSDRTGQRALDRAAGSLNTAAQSLTDLQDLENPEAVDFDPTEPRAHIETARGHLETAAAELGDDRAADVATLRSYADVLEGLVAVTVTVTDDALADDIDAVNAALAGSGDLEAANEIVDARYEKIGGARDRHAEATATIAAIDGDRLDELAGIDLADLEDGAATLGEVVTALETLAGSYDATLDADDGYGALERGQSHVDSGEYEAAQGEFETAAATFATALDRLESGRTDAPDGLDDYFETAICQNRHLTDAATSFADGAAAAADGDPTARTHQSTGEAELEAVQNCSD</sequence>
<feature type="compositionally biased region" description="Low complexity" evidence="1">
    <location>
        <begin position="304"/>
        <end position="313"/>
    </location>
</feature>